<proteinExistence type="predicted"/>
<organism evidence="3 4">
    <name type="scientific">Pseudonocardia asaccharolytica DSM 44247 = NBRC 16224</name>
    <dbReference type="NCBI Taxonomy" id="1123024"/>
    <lineage>
        <taxon>Bacteria</taxon>
        <taxon>Bacillati</taxon>
        <taxon>Actinomycetota</taxon>
        <taxon>Actinomycetes</taxon>
        <taxon>Pseudonocardiales</taxon>
        <taxon>Pseudonocardiaceae</taxon>
        <taxon>Pseudonocardia</taxon>
    </lineage>
</organism>
<keyword evidence="2" id="KW-0812">Transmembrane</keyword>
<keyword evidence="4" id="KW-1185">Reference proteome</keyword>
<dbReference type="EMBL" id="BJVI01000051">
    <property type="protein sequence ID" value="GEL19950.1"/>
    <property type="molecule type" value="Genomic_DNA"/>
</dbReference>
<comment type="caution">
    <text evidence="3">The sequence shown here is derived from an EMBL/GenBank/DDBJ whole genome shotgun (WGS) entry which is preliminary data.</text>
</comment>
<dbReference type="AlphaFoldDB" id="A0A511D579"/>
<keyword evidence="2" id="KW-0472">Membrane</keyword>
<dbReference type="STRING" id="1123024.GCA_000423625_04637"/>
<protein>
    <recommendedName>
        <fullName evidence="5">Secreted protein</fullName>
    </recommendedName>
</protein>
<evidence type="ECO:0000256" key="1">
    <source>
        <dbReference type="SAM" id="MobiDB-lite"/>
    </source>
</evidence>
<gene>
    <name evidence="3" type="ORF">PA7_37870</name>
</gene>
<sequence length="214" mass="24330">MSSGVIRVTPPMNTTWLIVVIILAVVALAVIATVAYLTSRRRHREHLRERFGPEYERTLAETGDRRATEAQLAAREKRHRQLDLRDLDDHERAHFHDRWLRVQGDFVDDPDRAVERADALVAELMTARGYPVGDFERRAEDISVEHPDVVQHYRAAQQISAANAHGRVDTEELRRAVTSYRSLVEALLDGGPPQRSDDSSPDNQTRADTTETHP</sequence>
<evidence type="ECO:0000313" key="4">
    <source>
        <dbReference type="Proteomes" id="UP000321328"/>
    </source>
</evidence>
<evidence type="ECO:0000256" key="2">
    <source>
        <dbReference type="SAM" id="Phobius"/>
    </source>
</evidence>
<accession>A0A511D579</accession>
<evidence type="ECO:0008006" key="5">
    <source>
        <dbReference type="Google" id="ProtNLM"/>
    </source>
</evidence>
<feature type="region of interest" description="Disordered" evidence="1">
    <location>
        <begin position="188"/>
        <end position="214"/>
    </location>
</feature>
<name>A0A511D579_9PSEU</name>
<keyword evidence="2" id="KW-1133">Transmembrane helix</keyword>
<dbReference type="Proteomes" id="UP000321328">
    <property type="component" value="Unassembled WGS sequence"/>
</dbReference>
<feature type="transmembrane region" description="Helical" evidence="2">
    <location>
        <begin position="16"/>
        <end position="38"/>
    </location>
</feature>
<evidence type="ECO:0000313" key="3">
    <source>
        <dbReference type="EMBL" id="GEL19950.1"/>
    </source>
</evidence>
<reference evidence="3 4" key="1">
    <citation type="submission" date="2019-07" db="EMBL/GenBank/DDBJ databases">
        <title>Whole genome shotgun sequence of Pseudonocardia asaccharolytica NBRC 16224.</title>
        <authorList>
            <person name="Hosoyama A."/>
            <person name="Uohara A."/>
            <person name="Ohji S."/>
            <person name="Ichikawa N."/>
        </authorList>
    </citation>
    <scope>NUCLEOTIDE SEQUENCE [LARGE SCALE GENOMIC DNA]</scope>
    <source>
        <strain evidence="3 4">NBRC 16224</strain>
    </source>
</reference>